<dbReference type="Gene3D" id="1.10.10.10">
    <property type="entry name" value="Winged helix-like DNA-binding domain superfamily/Winged helix DNA-binding domain"/>
    <property type="match status" value="1"/>
</dbReference>
<organism evidence="4 5">
    <name type="scientific">Citroniella saccharovorans</name>
    <dbReference type="NCBI Taxonomy" id="2053367"/>
    <lineage>
        <taxon>Bacteria</taxon>
        <taxon>Bacillati</taxon>
        <taxon>Bacillota</taxon>
        <taxon>Tissierellia</taxon>
        <taxon>Tissierellales</taxon>
        <taxon>Peptoniphilaceae</taxon>
        <taxon>Citroniella</taxon>
    </lineage>
</organism>
<gene>
    <name evidence="4" type="primary">dprA</name>
    <name evidence="4" type="ORF">VLK81_08985</name>
</gene>
<comment type="caution">
    <text evidence="4">The sequence shown here is derived from an EMBL/GenBank/DDBJ whole genome shotgun (WGS) entry which is preliminary data.</text>
</comment>
<name>A0AAW9MZZ6_9FIRM</name>
<dbReference type="AlphaFoldDB" id="A0AAW9MZZ6"/>
<dbReference type="Pfam" id="PF17782">
    <property type="entry name" value="WHD_DprA"/>
    <property type="match status" value="1"/>
</dbReference>
<comment type="similarity">
    <text evidence="1">Belongs to the DprA/Smf family.</text>
</comment>
<reference evidence="4 5" key="1">
    <citation type="submission" date="2024-01" db="EMBL/GenBank/DDBJ databases">
        <title>Complete genome sequence of Citroniella saccharovorans strain M6.X9, isolated from human fecal sample.</title>
        <authorList>
            <person name="Cheng G."/>
            <person name="Westerholm M."/>
            <person name="Schnurer A."/>
        </authorList>
    </citation>
    <scope>NUCLEOTIDE SEQUENCE [LARGE SCALE GENOMIC DNA]</scope>
    <source>
        <strain evidence="4 5">DSM 29873</strain>
    </source>
</reference>
<accession>A0AAW9MZZ6</accession>
<dbReference type="NCBIfam" id="TIGR00732">
    <property type="entry name" value="dprA"/>
    <property type="match status" value="1"/>
</dbReference>
<evidence type="ECO:0000313" key="5">
    <source>
        <dbReference type="Proteomes" id="UP001357733"/>
    </source>
</evidence>
<protein>
    <submittedName>
        <fullName evidence="4">DNA-processing protein DprA</fullName>
    </submittedName>
</protein>
<dbReference type="InterPro" id="IPR003488">
    <property type="entry name" value="DprA"/>
</dbReference>
<dbReference type="Gene3D" id="3.40.50.450">
    <property type="match status" value="1"/>
</dbReference>
<feature type="domain" description="Smf/DprA SLOG" evidence="2">
    <location>
        <begin position="73"/>
        <end position="281"/>
    </location>
</feature>
<sequence>MENLLFYNFAGLMNKEIKYLRDNFYALEDVLNYCEEYGKEDPILLKIKKKLSKKSLEDFKKYREYMDEKSIKYFTIDDEIYPESLKLIDDYPFLLYYKGSPNFSKFNIAVVGSRKATDYGKSSLRKIIGEFRGYNIAIVSGLALGIDKYSHEAALDTGLYTAAVLGQGIDLIYPQANRKTYEKIVENGGIILSEYPLGTPPLPYNFPYRNRIISGLSRCVIIIEAKEKSGTLITASYALDQDRDIFCLPGNITSPYSMGTNKLIKDGAGLLTSAKDIIDFYDELKFETNKKKKAFKDISSLSDKELAIYNILMENPTSSDELARKLGLAIEDISSSLTMLELRDIVCEISSIWYIK</sequence>
<proteinExistence type="inferred from homology"/>
<dbReference type="PANTHER" id="PTHR43022:SF1">
    <property type="entry name" value="PROTEIN SMF"/>
    <property type="match status" value="1"/>
</dbReference>
<dbReference type="GO" id="GO:0009294">
    <property type="term" value="P:DNA-mediated transformation"/>
    <property type="evidence" value="ECO:0007669"/>
    <property type="project" value="InterPro"/>
</dbReference>
<keyword evidence="5" id="KW-1185">Reference proteome</keyword>
<evidence type="ECO:0000256" key="1">
    <source>
        <dbReference type="ARBA" id="ARBA00006525"/>
    </source>
</evidence>
<dbReference type="EMBL" id="JAYKOT010000003">
    <property type="protein sequence ID" value="MEB3430117.1"/>
    <property type="molecule type" value="Genomic_DNA"/>
</dbReference>
<dbReference type="Pfam" id="PF02481">
    <property type="entry name" value="DNA_processg_A"/>
    <property type="match status" value="1"/>
</dbReference>
<dbReference type="RefSeq" id="WP_324620277.1">
    <property type="nucleotide sequence ID" value="NZ_JAYKOT010000003.1"/>
</dbReference>
<dbReference type="Proteomes" id="UP001357733">
    <property type="component" value="Unassembled WGS sequence"/>
</dbReference>
<dbReference type="InterPro" id="IPR041614">
    <property type="entry name" value="DprA_WH"/>
</dbReference>
<evidence type="ECO:0000259" key="3">
    <source>
        <dbReference type="Pfam" id="PF17782"/>
    </source>
</evidence>
<dbReference type="SUPFAM" id="SSF102405">
    <property type="entry name" value="MCP/YpsA-like"/>
    <property type="match status" value="1"/>
</dbReference>
<dbReference type="PANTHER" id="PTHR43022">
    <property type="entry name" value="PROTEIN SMF"/>
    <property type="match status" value="1"/>
</dbReference>
<evidence type="ECO:0000313" key="4">
    <source>
        <dbReference type="EMBL" id="MEB3430117.1"/>
    </source>
</evidence>
<evidence type="ECO:0000259" key="2">
    <source>
        <dbReference type="Pfam" id="PF02481"/>
    </source>
</evidence>
<dbReference type="InterPro" id="IPR036388">
    <property type="entry name" value="WH-like_DNA-bd_sf"/>
</dbReference>
<feature type="domain" description="DprA winged helix" evidence="3">
    <location>
        <begin position="299"/>
        <end position="344"/>
    </location>
</feature>
<dbReference type="InterPro" id="IPR057666">
    <property type="entry name" value="DrpA_SLOG"/>
</dbReference>